<evidence type="ECO:0000313" key="1">
    <source>
        <dbReference type="EMBL" id="TLE04184.1"/>
    </source>
</evidence>
<protein>
    <submittedName>
        <fullName evidence="1">Pyrrolo-quinoline quinone</fullName>
    </submittedName>
</protein>
<dbReference type="AlphaFoldDB" id="A0A6D2C745"/>
<comment type="caution">
    <text evidence="1">The sequence shown here is derived from an EMBL/GenBank/DDBJ whole genome shotgun (WGS) entry which is preliminary data.</text>
</comment>
<feature type="non-terminal residue" evidence="1">
    <location>
        <position position="33"/>
    </location>
</feature>
<accession>A0A6D2C745</accession>
<organism evidence="1 2">
    <name type="scientific">Helicobacter bilis</name>
    <dbReference type="NCBI Taxonomy" id="37372"/>
    <lineage>
        <taxon>Bacteria</taxon>
        <taxon>Pseudomonadati</taxon>
        <taxon>Campylobacterota</taxon>
        <taxon>Epsilonproteobacteria</taxon>
        <taxon>Campylobacterales</taxon>
        <taxon>Helicobacteraceae</taxon>
        <taxon>Helicobacter</taxon>
    </lineage>
</organism>
<gene>
    <name evidence="1" type="ORF">LS77_006600</name>
</gene>
<name>A0A6D2C745_9HELI</name>
<sequence>MSYKNRIESIIKELNQGVYEKDQAIKLVLLSFL</sequence>
<proteinExistence type="predicted"/>
<dbReference type="EMBL" id="JRPH02000018">
    <property type="protein sequence ID" value="TLE04184.1"/>
    <property type="molecule type" value="Genomic_DNA"/>
</dbReference>
<reference evidence="1 2" key="1">
    <citation type="journal article" date="2014" name="Genome Announc.">
        <title>Draft genome sequences of eight enterohepatic helicobacter species isolated from both laboratory and wild rodents.</title>
        <authorList>
            <person name="Sheh A."/>
            <person name="Shen Z."/>
            <person name="Fox J.G."/>
        </authorList>
    </citation>
    <scope>NUCLEOTIDE SEQUENCE [LARGE SCALE GENOMIC DNA]</scope>
    <source>
        <strain evidence="1 2">Missouri</strain>
    </source>
</reference>
<evidence type="ECO:0000313" key="2">
    <source>
        <dbReference type="Proteomes" id="UP000029870"/>
    </source>
</evidence>
<dbReference type="Proteomes" id="UP000029870">
    <property type="component" value="Unassembled WGS sequence"/>
</dbReference>